<dbReference type="InterPro" id="IPR010730">
    <property type="entry name" value="HET"/>
</dbReference>
<comment type="caution">
    <text evidence="2">The sequence shown here is derived from an EMBL/GenBank/DDBJ whole genome shotgun (WGS) entry which is preliminary data.</text>
</comment>
<dbReference type="PANTHER" id="PTHR33112:SF1">
    <property type="entry name" value="HETEROKARYON INCOMPATIBILITY DOMAIN-CONTAINING PROTEIN"/>
    <property type="match status" value="1"/>
</dbReference>
<proteinExistence type="predicted"/>
<name>A0A8K0VWY6_9PLEO</name>
<sequence>MQLFSIYDPDGHNGVGGRKYGVRIQADTANLQKVQQWLWSCEMEHQSESWTCFPRQIPDSVFEILRIIDCRTRLIRPLASGESYICLSYVWGTSAAASLRHGSTLVDELPKTIEDAIHVAKFLGTPQLWVDQCCIDQNDDHARAATIRSMDKIYGCASLTIIAASSGDAFGGLPGVRGTPRKQPYSIRIGSVDFVASTQSRNFLQRSRWATRGWTYQEGLLSHRRLIFTDEQVYFQCGKEFHIEKLVSAVTLWTTGLGNTSTIFPTVYFDVTSIIYTRLKEYFIRQLSYGTDSLAAFEGVINAHSHDESLWRPSPKHFYGIPIPFTQYYDSEFSPTKHLSAGLSWALTKPGAEQDRLHASDATVARIPTWSWAWPKSRYCTKGNELMVSYCTPNRWTLCDSIEVSVRHKNGDEYNLDNIGRNTTLTDYSEFMAHIDITTHVIYSTSNCRSAIAELFETSSEAKWSASFFPDETVFQDGGEAIAIWLGQFVPLGESPVHGTKPKSLKSSNVFLVCRENIGQGTYRRVGLWVVHDLMCDDSRPSKFLEVKDVISRHLRAGSEIQYWGLKEVRLV</sequence>
<evidence type="ECO:0000313" key="3">
    <source>
        <dbReference type="Proteomes" id="UP000813461"/>
    </source>
</evidence>
<protein>
    <submittedName>
        <fullName evidence="2">Heterokaryon incompatibility protein-domain-containing protein</fullName>
    </submittedName>
</protein>
<dbReference type="EMBL" id="JAGMVJ010000014">
    <property type="protein sequence ID" value="KAH7082272.1"/>
    <property type="molecule type" value="Genomic_DNA"/>
</dbReference>
<keyword evidence="3" id="KW-1185">Reference proteome</keyword>
<organism evidence="2 3">
    <name type="scientific">Paraphoma chrysanthemicola</name>
    <dbReference type="NCBI Taxonomy" id="798071"/>
    <lineage>
        <taxon>Eukaryota</taxon>
        <taxon>Fungi</taxon>
        <taxon>Dikarya</taxon>
        <taxon>Ascomycota</taxon>
        <taxon>Pezizomycotina</taxon>
        <taxon>Dothideomycetes</taxon>
        <taxon>Pleosporomycetidae</taxon>
        <taxon>Pleosporales</taxon>
        <taxon>Pleosporineae</taxon>
        <taxon>Phaeosphaeriaceae</taxon>
        <taxon>Paraphoma</taxon>
    </lineage>
</organism>
<evidence type="ECO:0000313" key="2">
    <source>
        <dbReference type="EMBL" id="KAH7082272.1"/>
    </source>
</evidence>
<dbReference type="AlphaFoldDB" id="A0A8K0VWY6"/>
<gene>
    <name evidence="2" type="ORF">FB567DRAFT_500144</name>
</gene>
<dbReference type="Pfam" id="PF06985">
    <property type="entry name" value="HET"/>
    <property type="match status" value="1"/>
</dbReference>
<dbReference type="PANTHER" id="PTHR33112">
    <property type="entry name" value="DOMAIN PROTEIN, PUTATIVE-RELATED"/>
    <property type="match status" value="1"/>
</dbReference>
<evidence type="ECO:0000259" key="1">
    <source>
        <dbReference type="Pfam" id="PF06985"/>
    </source>
</evidence>
<dbReference type="OrthoDB" id="3795387at2759"/>
<accession>A0A8K0VWY6</accession>
<dbReference type="Proteomes" id="UP000813461">
    <property type="component" value="Unassembled WGS sequence"/>
</dbReference>
<feature type="domain" description="Heterokaryon incompatibility" evidence="1">
    <location>
        <begin position="84"/>
        <end position="218"/>
    </location>
</feature>
<reference evidence="2" key="1">
    <citation type="journal article" date="2021" name="Nat. Commun.">
        <title>Genetic determinants of endophytism in the Arabidopsis root mycobiome.</title>
        <authorList>
            <person name="Mesny F."/>
            <person name="Miyauchi S."/>
            <person name="Thiergart T."/>
            <person name="Pickel B."/>
            <person name="Atanasova L."/>
            <person name="Karlsson M."/>
            <person name="Huettel B."/>
            <person name="Barry K.W."/>
            <person name="Haridas S."/>
            <person name="Chen C."/>
            <person name="Bauer D."/>
            <person name="Andreopoulos W."/>
            <person name="Pangilinan J."/>
            <person name="LaButti K."/>
            <person name="Riley R."/>
            <person name="Lipzen A."/>
            <person name="Clum A."/>
            <person name="Drula E."/>
            <person name="Henrissat B."/>
            <person name="Kohler A."/>
            <person name="Grigoriev I.V."/>
            <person name="Martin F.M."/>
            <person name="Hacquard S."/>
        </authorList>
    </citation>
    <scope>NUCLEOTIDE SEQUENCE</scope>
    <source>
        <strain evidence="2">MPI-SDFR-AT-0120</strain>
    </source>
</reference>